<keyword evidence="2" id="KW-1185">Reference proteome</keyword>
<feature type="non-terminal residue" evidence="1">
    <location>
        <position position="1"/>
    </location>
</feature>
<gene>
    <name evidence="1" type="ORF">FWILDA_LOCUS17381</name>
</gene>
<comment type="caution">
    <text evidence="1">The sequence shown here is derived from an EMBL/GenBank/DDBJ whole genome shotgun (WGS) entry which is preliminary data.</text>
</comment>
<evidence type="ECO:0000313" key="1">
    <source>
        <dbReference type="EMBL" id="CAI2196046.1"/>
    </source>
</evidence>
<dbReference type="AlphaFoldDB" id="A0A9W4T855"/>
<accession>A0A9W4T855</accession>
<organism evidence="1 2">
    <name type="scientific">Funneliformis geosporum</name>
    <dbReference type="NCBI Taxonomy" id="1117311"/>
    <lineage>
        <taxon>Eukaryota</taxon>
        <taxon>Fungi</taxon>
        <taxon>Fungi incertae sedis</taxon>
        <taxon>Mucoromycota</taxon>
        <taxon>Glomeromycotina</taxon>
        <taxon>Glomeromycetes</taxon>
        <taxon>Glomerales</taxon>
        <taxon>Glomeraceae</taxon>
        <taxon>Funneliformis</taxon>
    </lineage>
</organism>
<protein>
    <submittedName>
        <fullName evidence="1">344_t:CDS:1</fullName>
    </submittedName>
</protein>
<dbReference type="Proteomes" id="UP001153678">
    <property type="component" value="Unassembled WGS sequence"/>
</dbReference>
<sequence length="264" mass="29754">KFTRLEQRDKEKTTLIAKMDDDIKEIKQSSANASSVENPNNVVRLGKLEKMAKSSNTSDSTFNSNACKPIPNQDVTFGNAYVSETVNNVEKVYEPEINNITNCTPSESSHEIETIKFSSSKTTVLGSISIKRLANSFCQANVVELRSNDKKLTDQTAKKQIYNEMKPYLTGISDEYLRKMTSKARKINKLLWFEYDPVILKKIDEQVKSKRITDQSYENEIASTIANTSANDPSDDNFSDTSDITYYFKEKGANDSAEGEEDSK</sequence>
<reference evidence="1" key="1">
    <citation type="submission" date="2022-08" db="EMBL/GenBank/DDBJ databases">
        <authorList>
            <person name="Kallberg Y."/>
            <person name="Tangrot J."/>
            <person name="Rosling A."/>
        </authorList>
    </citation>
    <scope>NUCLEOTIDE SEQUENCE</scope>
    <source>
        <strain evidence="1">Wild A</strain>
    </source>
</reference>
<evidence type="ECO:0000313" key="2">
    <source>
        <dbReference type="Proteomes" id="UP001153678"/>
    </source>
</evidence>
<name>A0A9W4T855_9GLOM</name>
<proteinExistence type="predicted"/>
<dbReference type="EMBL" id="CAMKVN010013545">
    <property type="protein sequence ID" value="CAI2196046.1"/>
    <property type="molecule type" value="Genomic_DNA"/>
</dbReference>
<feature type="non-terminal residue" evidence="1">
    <location>
        <position position="264"/>
    </location>
</feature>